<keyword evidence="11" id="KW-1015">Disulfide bond</keyword>
<keyword evidence="5 13" id="KW-0812">Transmembrane</keyword>
<evidence type="ECO:0000256" key="9">
    <source>
        <dbReference type="ARBA" id="ARBA00022989"/>
    </source>
</evidence>
<dbReference type="GeneID" id="116219053"/>
<dbReference type="InterPro" id="IPR000832">
    <property type="entry name" value="GPCR_2_secretin-like"/>
</dbReference>
<protein>
    <submittedName>
        <fullName evidence="16">Adhesion G protein-coupled receptor E5-like</fullName>
    </submittedName>
</protein>
<dbReference type="PANTHER" id="PTHR12011">
    <property type="entry name" value="ADHESION G-PROTEIN COUPLED RECEPTOR"/>
    <property type="match status" value="1"/>
</dbReference>
<dbReference type="KEGG" id="char:116219053"/>
<evidence type="ECO:0000256" key="13">
    <source>
        <dbReference type="SAM" id="Phobius"/>
    </source>
</evidence>
<evidence type="ECO:0000256" key="3">
    <source>
        <dbReference type="ARBA" id="ARBA00022475"/>
    </source>
</evidence>
<evidence type="ECO:0000256" key="5">
    <source>
        <dbReference type="ARBA" id="ARBA00022692"/>
    </source>
</evidence>
<proteinExistence type="inferred from homology"/>
<evidence type="ECO:0000313" key="16">
    <source>
        <dbReference type="RefSeq" id="XP_031417827.2"/>
    </source>
</evidence>
<dbReference type="PROSITE" id="PS50261">
    <property type="entry name" value="G_PROTEIN_RECEP_F2_4"/>
    <property type="match status" value="1"/>
</dbReference>
<dbReference type="OrthoDB" id="1100386at2759"/>
<dbReference type="Proteomes" id="UP000515152">
    <property type="component" value="Chromosome 24"/>
</dbReference>
<reference evidence="16" key="1">
    <citation type="submission" date="2025-08" db="UniProtKB">
        <authorList>
            <consortium name="RefSeq"/>
        </authorList>
    </citation>
    <scope>IDENTIFICATION</scope>
</reference>
<feature type="transmembrane region" description="Helical" evidence="13">
    <location>
        <begin position="174"/>
        <end position="196"/>
    </location>
</feature>
<dbReference type="RefSeq" id="XP_031417827.2">
    <property type="nucleotide sequence ID" value="XM_031561967.2"/>
</dbReference>
<name>A0A6P8F3V1_CLUHA</name>
<evidence type="ECO:0000256" key="1">
    <source>
        <dbReference type="ARBA" id="ARBA00004651"/>
    </source>
</evidence>
<keyword evidence="12" id="KW-0325">Glycoprotein</keyword>
<dbReference type="Pfam" id="PF00002">
    <property type="entry name" value="7tm_2"/>
    <property type="match status" value="1"/>
</dbReference>
<feature type="transmembrane region" description="Helical" evidence="13">
    <location>
        <begin position="56"/>
        <end position="79"/>
    </location>
</feature>
<dbReference type="InterPro" id="IPR017981">
    <property type="entry name" value="GPCR_2-like_7TM"/>
</dbReference>
<keyword evidence="8" id="KW-0106">Calcium</keyword>
<evidence type="ECO:0000259" key="14">
    <source>
        <dbReference type="PROSITE" id="PS50261"/>
    </source>
</evidence>
<dbReference type="GO" id="GO:0005886">
    <property type="term" value="C:plasma membrane"/>
    <property type="evidence" value="ECO:0007669"/>
    <property type="project" value="UniProtKB-SubCell"/>
</dbReference>
<dbReference type="GO" id="GO:0007189">
    <property type="term" value="P:adenylate cyclase-activating G protein-coupled receptor signaling pathway"/>
    <property type="evidence" value="ECO:0007669"/>
    <property type="project" value="TreeGrafter"/>
</dbReference>
<dbReference type="GO" id="GO:0004930">
    <property type="term" value="F:G protein-coupled receptor activity"/>
    <property type="evidence" value="ECO:0007669"/>
    <property type="project" value="InterPro"/>
</dbReference>
<dbReference type="FunFam" id="1.20.1070.10:FF:000054">
    <property type="entry name" value="Adhesion G protein-coupled receptor E3"/>
    <property type="match status" value="1"/>
</dbReference>
<sequence>MATFALIMQTNGISQSNPVLDLLNTAAVAVGLVFLSLCVLTFALSPGAATVNVARLNLCVCLLVAHLLFLLVQHFLHLIHPHKVLCQTLAGILHFAFLCCFMWMHLEGSTLVLLVSRLRHIRAYSSQEAWWKYLHLIGYGVPLTVVGVSAAVMPDGYGSDQCWLREKNGFQWSFVGPVVFILVCNVIFFTVIFIGFSSIISKANTDISKIKQMKILIMKTAVQFFILGCPWILGFFVKSSDILNILFLFLNSQQGTFLFLVHCVLNEGVRQQYRKWWLNLKQVAPHVCPEEMPITSHKVAPHVCPEEMPVVSH</sequence>
<evidence type="ECO:0000256" key="10">
    <source>
        <dbReference type="ARBA" id="ARBA00023136"/>
    </source>
</evidence>
<feature type="transmembrane region" description="Helical" evidence="13">
    <location>
        <begin position="216"/>
        <end position="236"/>
    </location>
</feature>
<keyword evidence="4" id="KW-0245">EGF-like domain</keyword>
<feature type="transmembrane region" description="Helical" evidence="13">
    <location>
        <begin position="242"/>
        <end position="265"/>
    </location>
</feature>
<feature type="transmembrane region" description="Helical" evidence="13">
    <location>
        <begin position="91"/>
        <end position="115"/>
    </location>
</feature>
<comment type="similarity">
    <text evidence="2">Belongs to the G-protein coupled receptor 2 family. Adhesion G-protein coupled receptor (ADGR) subfamily.</text>
</comment>
<evidence type="ECO:0000256" key="12">
    <source>
        <dbReference type="ARBA" id="ARBA00023180"/>
    </source>
</evidence>
<keyword evidence="3" id="KW-1003">Cell membrane</keyword>
<keyword evidence="7" id="KW-0677">Repeat</keyword>
<feature type="transmembrane region" description="Helical" evidence="13">
    <location>
        <begin position="22"/>
        <end position="44"/>
    </location>
</feature>
<feature type="transmembrane region" description="Helical" evidence="13">
    <location>
        <begin position="136"/>
        <end position="154"/>
    </location>
</feature>
<evidence type="ECO:0000256" key="4">
    <source>
        <dbReference type="ARBA" id="ARBA00022536"/>
    </source>
</evidence>
<evidence type="ECO:0000256" key="6">
    <source>
        <dbReference type="ARBA" id="ARBA00022729"/>
    </source>
</evidence>
<keyword evidence="15" id="KW-1185">Reference proteome</keyword>
<evidence type="ECO:0000256" key="8">
    <source>
        <dbReference type="ARBA" id="ARBA00022837"/>
    </source>
</evidence>
<keyword evidence="9 13" id="KW-1133">Transmembrane helix</keyword>
<dbReference type="GO" id="GO:0007166">
    <property type="term" value="P:cell surface receptor signaling pathway"/>
    <property type="evidence" value="ECO:0007669"/>
    <property type="project" value="InterPro"/>
</dbReference>
<evidence type="ECO:0000256" key="7">
    <source>
        <dbReference type="ARBA" id="ARBA00022737"/>
    </source>
</evidence>
<organism evidence="15 16">
    <name type="scientific">Clupea harengus</name>
    <name type="common">Atlantic herring</name>
    <dbReference type="NCBI Taxonomy" id="7950"/>
    <lineage>
        <taxon>Eukaryota</taxon>
        <taxon>Metazoa</taxon>
        <taxon>Chordata</taxon>
        <taxon>Craniata</taxon>
        <taxon>Vertebrata</taxon>
        <taxon>Euteleostomi</taxon>
        <taxon>Actinopterygii</taxon>
        <taxon>Neopterygii</taxon>
        <taxon>Teleostei</taxon>
        <taxon>Clupei</taxon>
        <taxon>Clupeiformes</taxon>
        <taxon>Clupeoidei</taxon>
        <taxon>Clupeidae</taxon>
        <taxon>Clupea</taxon>
    </lineage>
</organism>
<evidence type="ECO:0000313" key="15">
    <source>
        <dbReference type="Proteomes" id="UP000515152"/>
    </source>
</evidence>
<feature type="domain" description="G-protein coupled receptors family 2 profile 2" evidence="14">
    <location>
        <begin position="17"/>
        <end position="266"/>
    </location>
</feature>
<comment type="subcellular location">
    <subcellularLocation>
        <location evidence="1">Cell membrane</location>
        <topology evidence="1">Multi-pass membrane protein</topology>
    </subcellularLocation>
</comment>
<dbReference type="PANTHER" id="PTHR12011:SF469">
    <property type="entry name" value="ADHESION G PROTEIN-COUPLED RECEPTOR E1-RELATED"/>
    <property type="match status" value="1"/>
</dbReference>
<evidence type="ECO:0000256" key="2">
    <source>
        <dbReference type="ARBA" id="ARBA00007343"/>
    </source>
</evidence>
<dbReference type="AlphaFoldDB" id="A0A6P8F3V1"/>
<evidence type="ECO:0000256" key="11">
    <source>
        <dbReference type="ARBA" id="ARBA00023157"/>
    </source>
</evidence>
<keyword evidence="10 13" id="KW-0472">Membrane</keyword>
<gene>
    <name evidence="16" type="primary">LOC116219053</name>
</gene>
<accession>A0A6P8F3V1</accession>
<keyword evidence="6" id="KW-0732">Signal</keyword>